<name>I2Q5U0_9BACT</name>
<evidence type="ECO:0000256" key="1">
    <source>
        <dbReference type="SAM" id="SignalP"/>
    </source>
</evidence>
<dbReference type="eggNOG" id="ENOG50318IA">
    <property type="taxonomic scope" value="Bacteria"/>
</dbReference>
<proteinExistence type="predicted"/>
<reference evidence="2" key="1">
    <citation type="submission" date="2011-11" db="EMBL/GenBank/DDBJ databases">
        <title>Improved High-Quality Draft sequence of Desulfovibrio sp. U5L.</title>
        <authorList>
            <consortium name="US DOE Joint Genome Institute"/>
            <person name="Lucas S."/>
            <person name="Han J."/>
            <person name="Lapidus A."/>
            <person name="Cheng J.-F."/>
            <person name="Goodwin L."/>
            <person name="Pitluck S."/>
            <person name="Peters L."/>
            <person name="Ovchinnikova G."/>
            <person name="Held B."/>
            <person name="Detter J.C."/>
            <person name="Han C."/>
            <person name="Tapia R."/>
            <person name="Land M."/>
            <person name="Hauser L."/>
            <person name="Kyrpides N."/>
            <person name="Ivanova N."/>
            <person name="Pagani I."/>
            <person name="Gabster J."/>
            <person name="Walker C."/>
            <person name="Stolyar S."/>
            <person name="Stahl D."/>
            <person name="Arkin A."/>
            <person name="Dehal P."/>
            <person name="Hazen T."/>
            <person name="Woyke T."/>
        </authorList>
    </citation>
    <scope>NUCLEOTIDE SEQUENCE [LARGE SCALE GENOMIC DNA]</scope>
    <source>
        <strain evidence="2">U5L</strain>
    </source>
</reference>
<feature type="chain" id="PRO_5003663777" evidence="1">
    <location>
        <begin position="23"/>
        <end position="167"/>
    </location>
</feature>
<accession>I2Q5U0</accession>
<keyword evidence="1" id="KW-0732">Signal</keyword>
<protein>
    <submittedName>
        <fullName evidence="2">Uncharacterized protein</fullName>
    </submittedName>
</protein>
<feature type="signal peptide" evidence="1">
    <location>
        <begin position="1"/>
        <end position="22"/>
    </location>
</feature>
<dbReference type="OrthoDB" id="9822850at2"/>
<dbReference type="AlphaFoldDB" id="I2Q5U0"/>
<evidence type="ECO:0000313" key="2">
    <source>
        <dbReference type="EMBL" id="EIG55146.1"/>
    </source>
</evidence>
<gene>
    <name evidence="2" type="ORF">DesU5LDRAFT_3524</name>
</gene>
<sequence>MPCRLVFGLCLFFLLQAAGVPAGGFDCARPPYGTPLRDINDHDYFVKFDERGGIAYYNYTGPCRLILHEQTAPIIVYGVVAGKLYNRIVRTDHDDLGIITSMATKVAGPPKETTEGDWTIRRWDFPDKNVKMKVKYNNVTQASKSTTYYEPLRPKTDEAVSDRFLDK</sequence>
<organism evidence="2">
    <name type="scientific">Desulfovibrio sp. U5L</name>
    <dbReference type="NCBI Taxonomy" id="596152"/>
    <lineage>
        <taxon>Bacteria</taxon>
        <taxon>Pseudomonadati</taxon>
        <taxon>Thermodesulfobacteriota</taxon>
        <taxon>Desulfovibrionia</taxon>
        <taxon>Desulfovibrionales</taxon>
        <taxon>Desulfovibrionaceae</taxon>
        <taxon>Desulfovibrio</taxon>
    </lineage>
</organism>
<dbReference type="EMBL" id="JH600068">
    <property type="protein sequence ID" value="EIG55146.1"/>
    <property type="molecule type" value="Genomic_DNA"/>
</dbReference>
<dbReference type="HOGENOM" id="CLU_1591905_0_0_7"/>